<dbReference type="PANTHER" id="PTHR13800:SF1">
    <property type="entry name" value="TRANSIENT RECEPTOR POTENTIAL CATION CHANNEL TRPM"/>
    <property type="match status" value="1"/>
</dbReference>
<dbReference type="AlphaFoldDB" id="A0A3S5BUK5"/>
<feature type="transmembrane region" description="Helical" evidence="1">
    <location>
        <begin position="6"/>
        <end position="29"/>
    </location>
</feature>
<dbReference type="Proteomes" id="UP000784294">
    <property type="component" value="Unassembled WGS sequence"/>
</dbReference>
<feature type="transmembrane region" description="Helical" evidence="1">
    <location>
        <begin position="50"/>
        <end position="70"/>
    </location>
</feature>
<keyword evidence="1" id="KW-0472">Membrane</keyword>
<sequence length="71" mass="8494">MVIYLLYSIILMLSVIIATFNDIFAAVRTQSELVYKYLRYAVIIEYESRPLLPPPFIIISWLYLFLRSIFR</sequence>
<evidence type="ECO:0000313" key="3">
    <source>
        <dbReference type="Proteomes" id="UP000784294"/>
    </source>
</evidence>
<comment type="caution">
    <text evidence="2">The sequence shown here is derived from an EMBL/GenBank/DDBJ whole genome shotgun (WGS) entry which is preliminary data.</text>
</comment>
<protein>
    <recommendedName>
        <fullName evidence="4">Ion transport domain-containing protein</fullName>
    </recommendedName>
</protein>
<dbReference type="GO" id="GO:0030001">
    <property type="term" value="P:metal ion transport"/>
    <property type="evidence" value="ECO:0007669"/>
    <property type="project" value="TreeGrafter"/>
</dbReference>
<organism evidence="2 3">
    <name type="scientific">Protopolystoma xenopodis</name>
    <dbReference type="NCBI Taxonomy" id="117903"/>
    <lineage>
        <taxon>Eukaryota</taxon>
        <taxon>Metazoa</taxon>
        <taxon>Spiralia</taxon>
        <taxon>Lophotrochozoa</taxon>
        <taxon>Platyhelminthes</taxon>
        <taxon>Monogenea</taxon>
        <taxon>Polyopisthocotylea</taxon>
        <taxon>Polystomatidea</taxon>
        <taxon>Polystomatidae</taxon>
        <taxon>Protopolystoma</taxon>
    </lineage>
</organism>
<keyword evidence="3" id="KW-1185">Reference proteome</keyword>
<proteinExistence type="predicted"/>
<reference evidence="2" key="1">
    <citation type="submission" date="2018-11" db="EMBL/GenBank/DDBJ databases">
        <authorList>
            <consortium name="Pathogen Informatics"/>
        </authorList>
    </citation>
    <scope>NUCLEOTIDE SEQUENCE</scope>
</reference>
<dbReference type="PANTHER" id="PTHR13800">
    <property type="entry name" value="TRANSIENT RECEPTOR POTENTIAL CATION CHANNEL, SUBFAMILY M, MEMBER 6"/>
    <property type="match status" value="1"/>
</dbReference>
<keyword evidence="1" id="KW-1133">Transmembrane helix</keyword>
<dbReference type="OrthoDB" id="301415at2759"/>
<gene>
    <name evidence="2" type="ORF">PXEA_LOCUS12538</name>
</gene>
<name>A0A3S5BUK5_9PLAT</name>
<dbReference type="InterPro" id="IPR050927">
    <property type="entry name" value="TRPM"/>
</dbReference>
<keyword evidence="1" id="KW-0812">Transmembrane</keyword>
<dbReference type="GO" id="GO:0005886">
    <property type="term" value="C:plasma membrane"/>
    <property type="evidence" value="ECO:0007669"/>
    <property type="project" value="TreeGrafter"/>
</dbReference>
<accession>A0A3S5BUK5</accession>
<evidence type="ECO:0000313" key="2">
    <source>
        <dbReference type="EMBL" id="VEL19098.1"/>
    </source>
</evidence>
<dbReference type="GO" id="GO:0005261">
    <property type="term" value="F:monoatomic cation channel activity"/>
    <property type="evidence" value="ECO:0007669"/>
    <property type="project" value="TreeGrafter"/>
</dbReference>
<dbReference type="EMBL" id="CAAALY010040076">
    <property type="protein sequence ID" value="VEL19098.1"/>
    <property type="molecule type" value="Genomic_DNA"/>
</dbReference>
<evidence type="ECO:0008006" key="4">
    <source>
        <dbReference type="Google" id="ProtNLM"/>
    </source>
</evidence>
<evidence type="ECO:0000256" key="1">
    <source>
        <dbReference type="SAM" id="Phobius"/>
    </source>
</evidence>